<dbReference type="AlphaFoldDB" id="A0A835FYS4"/>
<evidence type="ECO:0000313" key="1">
    <source>
        <dbReference type="EMBL" id="KAF8783563.1"/>
    </source>
</evidence>
<dbReference type="OrthoDB" id="694371at2759"/>
<name>A0A835FYS4_9POAL</name>
<sequence length="225" mass="25401">MSKLDPRSQTLVIDDSRRIRFTKEDVFRVFGIPCYGRSVFCNGIPSKEVISKVMSCYLGTDVREHRSIKAAQEVIQCDYGQTMSVEEQNSFKAAFVIYVMSTLLSPGAKYDYASIDYWNALVEPSDIGKYDWGDYVIRRLFDAVVKVKSDMNGTVKVPSITGCTLFLQVLYLDSIDTGFLNMDHTVLPRVMFFGPENMRSMILADTVDECNGVSECKYGKSQVCT</sequence>
<keyword evidence="2" id="KW-1185">Reference proteome</keyword>
<accession>A0A835FYS4</accession>
<proteinExistence type="predicted"/>
<dbReference type="PANTHER" id="PTHR34835">
    <property type="entry name" value="OS07G0283600 PROTEIN-RELATED"/>
    <property type="match status" value="1"/>
</dbReference>
<dbReference type="EMBL" id="JACEFO010000076">
    <property type="protein sequence ID" value="KAF8783563.1"/>
    <property type="molecule type" value="Genomic_DNA"/>
</dbReference>
<reference evidence="1" key="1">
    <citation type="submission" date="2020-07" db="EMBL/GenBank/DDBJ databases">
        <title>Genome sequence and genetic diversity analysis of an under-domesticated orphan crop, white fonio (Digitaria exilis).</title>
        <authorList>
            <person name="Bennetzen J.L."/>
            <person name="Chen S."/>
            <person name="Ma X."/>
            <person name="Wang X."/>
            <person name="Yssel A.E.J."/>
            <person name="Chaluvadi S.R."/>
            <person name="Johnson M."/>
            <person name="Gangashetty P."/>
            <person name="Hamidou F."/>
            <person name="Sanogo M.D."/>
            <person name="Zwaenepoel A."/>
            <person name="Wallace J."/>
            <person name="Van De Peer Y."/>
            <person name="Van Deynze A."/>
        </authorList>
    </citation>
    <scope>NUCLEOTIDE SEQUENCE</scope>
    <source>
        <tissue evidence="1">Leaves</tissue>
    </source>
</reference>
<evidence type="ECO:0008006" key="3">
    <source>
        <dbReference type="Google" id="ProtNLM"/>
    </source>
</evidence>
<protein>
    <recommendedName>
        <fullName evidence="3">Aminotransferase-like plant mobile domain-containing protein</fullName>
    </recommendedName>
</protein>
<dbReference type="Proteomes" id="UP000636709">
    <property type="component" value="Unassembled WGS sequence"/>
</dbReference>
<evidence type="ECO:0000313" key="2">
    <source>
        <dbReference type="Proteomes" id="UP000636709"/>
    </source>
</evidence>
<gene>
    <name evidence="1" type="ORF">HU200_000499</name>
</gene>
<dbReference type="PANTHER" id="PTHR34835:SF69">
    <property type="entry name" value="UBIQUITIN-LIKE PROTEASE FAMILY PROFILE DOMAIN-CONTAINING PROTEIN"/>
    <property type="match status" value="1"/>
</dbReference>
<organism evidence="1 2">
    <name type="scientific">Digitaria exilis</name>
    <dbReference type="NCBI Taxonomy" id="1010633"/>
    <lineage>
        <taxon>Eukaryota</taxon>
        <taxon>Viridiplantae</taxon>
        <taxon>Streptophyta</taxon>
        <taxon>Embryophyta</taxon>
        <taxon>Tracheophyta</taxon>
        <taxon>Spermatophyta</taxon>
        <taxon>Magnoliopsida</taxon>
        <taxon>Liliopsida</taxon>
        <taxon>Poales</taxon>
        <taxon>Poaceae</taxon>
        <taxon>PACMAD clade</taxon>
        <taxon>Panicoideae</taxon>
        <taxon>Panicodae</taxon>
        <taxon>Paniceae</taxon>
        <taxon>Anthephorinae</taxon>
        <taxon>Digitaria</taxon>
    </lineage>
</organism>
<comment type="caution">
    <text evidence="1">The sequence shown here is derived from an EMBL/GenBank/DDBJ whole genome shotgun (WGS) entry which is preliminary data.</text>
</comment>